<dbReference type="NCBIfam" id="TIGR04183">
    <property type="entry name" value="Por_Secre_tail"/>
    <property type="match status" value="1"/>
</dbReference>
<gene>
    <name evidence="1" type="ORF">C8N40_104247</name>
</gene>
<comment type="caution">
    <text evidence="1">The sequence shown here is derived from an EMBL/GenBank/DDBJ whole genome shotgun (WGS) entry which is preliminary data.</text>
</comment>
<organism evidence="1 2">
    <name type="scientific">Pontibacter mucosus</name>
    <dbReference type="NCBI Taxonomy" id="1649266"/>
    <lineage>
        <taxon>Bacteria</taxon>
        <taxon>Pseudomonadati</taxon>
        <taxon>Bacteroidota</taxon>
        <taxon>Cytophagia</taxon>
        <taxon>Cytophagales</taxon>
        <taxon>Hymenobacteraceae</taxon>
        <taxon>Pontibacter</taxon>
    </lineage>
</organism>
<dbReference type="Proteomes" id="UP000244225">
    <property type="component" value="Unassembled WGS sequence"/>
</dbReference>
<dbReference type="EMBL" id="QBKI01000004">
    <property type="protein sequence ID" value="PTX19515.1"/>
    <property type="molecule type" value="Genomic_DNA"/>
</dbReference>
<evidence type="ECO:0000313" key="2">
    <source>
        <dbReference type="Proteomes" id="UP000244225"/>
    </source>
</evidence>
<protein>
    <submittedName>
        <fullName evidence="1">Putative secreted protein (Por secretion system target)</fullName>
    </submittedName>
</protein>
<proteinExistence type="predicted"/>
<keyword evidence="2" id="KW-1185">Reference proteome</keyword>
<accession>A0A2T5YJN1</accession>
<dbReference type="OrthoDB" id="1123245at2"/>
<dbReference type="InterPro" id="IPR026444">
    <property type="entry name" value="Secre_tail"/>
</dbReference>
<dbReference type="AlphaFoldDB" id="A0A2T5YJN1"/>
<evidence type="ECO:0000313" key="1">
    <source>
        <dbReference type="EMBL" id="PTX19515.1"/>
    </source>
</evidence>
<reference evidence="1 2" key="1">
    <citation type="submission" date="2018-04" db="EMBL/GenBank/DDBJ databases">
        <title>Genomic Encyclopedia of Archaeal and Bacterial Type Strains, Phase II (KMG-II): from individual species to whole genera.</title>
        <authorList>
            <person name="Goeker M."/>
        </authorList>
    </citation>
    <scope>NUCLEOTIDE SEQUENCE [LARGE SCALE GENOMIC DNA]</scope>
    <source>
        <strain evidence="1 2">DSM 100162</strain>
    </source>
</reference>
<name>A0A2T5YJN1_9BACT</name>
<sequence length="490" mass="54823">MSFILCNLIRNPKLLLLMKTKLLLSVLALLFLPLLTQATHIKSGYISYIRDAENSRKFDFTLTVYTNHMSVAEDPEVTVLMGDGNEVVIQRTSVTKYSTFQDVELFQWSYTYDTPGLYTVAWISENRIHNILNIQGPSDIHSFYVSTTVNVNPLNPNRHGIRLAGVPIKDGFVGQPIRHNLAAYDADNNKLTYKLVTPKTATRESIGIGITAPRIADIPGYSIPEGLTINEHGELNWDAPATIGMYTIAVEITEHWNGVEQGTTLVDIFILVEDPKYSLTPQLELLNKAQLALDENGALRLMPGQQLKLNYFMRRHPGTDYPVKTKLYSELDTLELTPIQITTRDSADGRAITVAFAPGEELVREQAYILAMSALLLHHVDNPHHIDDADWEFTYVYVGNAQPTSADDKLKKAGFILYPNPVADKFVVEAPDMPGMFVHLYDATGKRAGALRLQPGKNHFTKPASLSTGLYFYTIYSRQRPVGTGKLVVR</sequence>